<evidence type="ECO:0000313" key="1">
    <source>
        <dbReference type="EMBL" id="TGG93121.1"/>
    </source>
</evidence>
<feature type="non-terminal residue" evidence="1">
    <location>
        <position position="150"/>
    </location>
</feature>
<comment type="caution">
    <text evidence="1">The sequence shown here is derived from an EMBL/GenBank/DDBJ whole genome shotgun (WGS) entry which is preliminary data.</text>
</comment>
<evidence type="ECO:0000313" key="2">
    <source>
        <dbReference type="Proteomes" id="UP000317990"/>
    </source>
</evidence>
<gene>
    <name evidence="1" type="ORF">ERJ67_04410</name>
</gene>
<dbReference type="AlphaFoldDB" id="A0A524RQ34"/>
<reference evidence="1 2" key="1">
    <citation type="journal article" date="2019" name="mSystems">
        <title>Life at home and on the roam: Genomic adaptions reflect the dual lifestyle of an intracellular, facultative symbiont.</title>
        <authorList>
            <person name="Burgsdorf I."/>
        </authorList>
    </citation>
    <scope>NUCLEOTIDE SEQUENCE [LARGE SCALE GENOMIC DNA]</scope>
    <source>
        <strain evidence="1">277cV</strain>
    </source>
</reference>
<evidence type="ECO:0008006" key="3">
    <source>
        <dbReference type="Google" id="ProtNLM"/>
    </source>
</evidence>
<organism evidence="1 2">
    <name type="scientific">Aphanocapsa feldmannii 277cV</name>
    <dbReference type="NCBI Taxonomy" id="2507553"/>
    <lineage>
        <taxon>Bacteria</taxon>
        <taxon>Bacillati</taxon>
        <taxon>Cyanobacteriota</taxon>
        <taxon>Cyanophyceae</taxon>
        <taxon>Oscillatoriophycideae</taxon>
        <taxon>Chroococcales</taxon>
        <taxon>Microcystaceae</taxon>
        <taxon>Aphanocapsa</taxon>
    </lineage>
</organism>
<dbReference type="Proteomes" id="UP000317990">
    <property type="component" value="Unassembled WGS sequence"/>
</dbReference>
<protein>
    <recommendedName>
        <fullName evidence="3">Calx-beta domain-containing protein</fullName>
    </recommendedName>
</protein>
<accession>A0A524RQ34</accession>
<name>A0A524RQ34_9CHRO</name>
<sequence length="150" mass="15450">MNVSPSNLPRCETPVALLLTPESLTVIEGGSGSYTVALDSQPTATVTVTISSASGVTVDTDTAIDGNQTTLSFSTSNWSTPQTVVVSGEQDDDAIDDTVTLVHTASGGNYGAVTANLSVTITDDDQNICERENALSLDGTVCDLSYKGIT</sequence>
<proteinExistence type="predicted"/>
<dbReference type="EMBL" id="SRMO01000053">
    <property type="protein sequence ID" value="TGG93121.1"/>
    <property type="molecule type" value="Genomic_DNA"/>
</dbReference>